<protein>
    <submittedName>
        <fullName evidence="2">Uncharacterized protein</fullName>
    </submittedName>
</protein>
<gene>
    <name evidence="2" type="ORF">GCM10009533_34980</name>
</gene>
<keyword evidence="1" id="KW-0175">Coiled coil</keyword>
<evidence type="ECO:0000256" key="1">
    <source>
        <dbReference type="SAM" id="Coils"/>
    </source>
</evidence>
<name>A0ABN1D324_SACER</name>
<sequence length="123" mass="13588">MFRQHAWQSARGMVHMTGFGLDPDALRGAIAKLKDIHEKADKLGREAMQLKPGELTAGDKVTNDARLAIQERAMADSGSARAVARELTEKLKEKIEAYEATLREYEAAEHNATIDAGRVDRQA</sequence>
<dbReference type="Proteomes" id="UP001500729">
    <property type="component" value="Unassembled WGS sequence"/>
</dbReference>
<keyword evidence="3" id="KW-1185">Reference proteome</keyword>
<reference evidence="2 3" key="1">
    <citation type="journal article" date="2019" name="Int. J. Syst. Evol. Microbiol.">
        <title>The Global Catalogue of Microorganisms (GCM) 10K type strain sequencing project: providing services to taxonomists for standard genome sequencing and annotation.</title>
        <authorList>
            <consortium name="The Broad Institute Genomics Platform"/>
            <consortium name="The Broad Institute Genome Sequencing Center for Infectious Disease"/>
            <person name="Wu L."/>
            <person name="Ma J."/>
        </authorList>
    </citation>
    <scope>NUCLEOTIDE SEQUENCE [LARGE SCALE GENOMIC DNA]</scope>
    <source>
        <strain evidence="2 3">JCM 10303</strain>
    </source>
</reference>
<evidence type="ECO:0000313" key="3">
    <source>
        <dbReference type="Proteomes" id="UP001500729"/>
    </source>
</evidence>
<proteinExistence type="predicted"/>
<feature type="coiled-coil region" evidence="1">
    <location>
        <begin position="81"/>
        <end position="115"/>
    </location>
</feature>
<organism evidence="2 3">
    <name type="scientific">Saccharopolyspora erythraea</name>
    <name type="common">Streptomyces erythraeus</name>
    <dbReference type="NCBI Taxonomy" id="1836"/>
    <lineage>
        <taxon>Bacteria</taxon>
        <taxon>Bacillati</taxon>
        <taxon>Actinomycetota</taxon>
        <taxon>Actinomycetes</taxon>
        <taxon>Pseudonocardiales</taxon>
        <taxon>Pseudonocardiaceae</taxon>
        <taxon>Saccharopolyspora</taxon>
    </lineage>
</organism>
<evidence type="ECO:0000313" key="2">
    <source>
        <dbReference type="EMBL" id="GAA0532866.1"/>
    </source>
</evidence>
<dbReference type="EMBL" id="BAAAGS010000021">
    <property type="protein sequence ID" value="GAA0532866.1"/>
    <property type="molecule type" value="Genomic_DNA"/>
</dbReference>
<comment type="caution">
    <text evidence="2">The sequence shown here is derived from an EMBL/GenBank/DDBJ whole genome shotgun (WGS) entry which is preliminary data.</text>
</comment>
<accession>A0ABN1D324</accession>